<dbReference type="PRINTS" id="PR00081">
    <property type="entry name" value="GDHRDH"/>
</dbReference>
<protein>
    <recommendedName>
        <fullName evidence="4">3-oxoacyl-[acyl-carrier-protein] reductase MabA</fullName>
    </recommendedName>
</protein>
<comment type="subcellular location">
    <subcellularLocation>
        <location evidence="1">Secreted</location>
        <location evidence="1">Cell wall</location>
    </subcellularLocation>
</comment>
<dbReference type="Pfam" id="PF13561">
    <property type="entry name" value="adh_short_C2"/>
    <property type="match status" value="1"/>
</dbReference>
<dbReference type="EMBL" id="JAYJJR010000011">
    <property type="protein sequence ID" value="MEB3022674.1"/>
    <property type="molecule type" value="Genomic_DNA"/>
</dbReference>
<dbReference type="Pfam" id="PF00106">
    <property type="entry name" value="adh_short"/>
    <property type="match status" value="1"/>
</dbReference>
<dbReference type="SUPFAM" id="SSF51735">
    <property type="entry name" value="NAD(P)-binding Rossmann-fold domains"/>
    <property type="match status" value="1"/>
</dbReference>
<dbReference type="RefSeq" id="WP_225404399.1">
    <property type="nucleotide sequence ID" value="NZ_JAYJJR010000011.1"/>
</dbReference>
<dbReference type="Gene3D" id="3.40.50.720">
    <property type="entry name" value="NAD(P)-binding Rossmann-like Domain"/>
    <property type="match status" value="1"/>
</dbReference>
<evidence type="ECO:0000256" key="6">
    <source>
        <dbReference type="RuleBase" id="RU000363"/>
    </source>
</evidence>
<keyword evidence="3" id="KW-0134">Cell wall</keyword>
<accession>A0ABU5XKI6</accession>
<keyword evidence="8" id="KW-1185">Reference proteome</keyword>
<name>A0ABU5XKI6_9MYCO</name>
<reference evidence="7 8" key="1">
    <citation type="submission" date="2023-12" db="EMBL/GenBank/DDBJ databases">
        <title>Description of new species of Mycobacterium terrae complex isolated from sewage at the Sao Paulo Zoological Park Foundation in Brazil.</title>
        <authorList>
            <person name="Romagnoli C.L."/>
            <person name="Conceicao E.C."/>
            <person name="Machado E."/>
            <person name="Barreto L.B.P.F."/>
            <person name="Sharma A."/>
            <person name="Silva N.M."/>
            <person name="Marques L.E."/>
            <person name="Juliana M.A."/>
            <person name="Lourenco M.C.S."/>
            <person name="Digiampietri L.A."/>
            <person name="Suffys P.N."/>
            <person name="Viana-Niero C."/>
        </authorList>
    </citation>
    <scope>NUCLEOTIDE SEQUENCE [LARGE SCALE GENOMIC DNA]</scope>
    <source>
        <strain evidence="7 8">MYC098</strain>
    </source>
</reference>
<comment type="similarity">
    <text evidence="2 6">Belongs to the short-chain dehydrogenases/reductases (SDR) family.</text>
</comment>
<evidence type="ECO:0000313" key="7">
    <source>
        <dbReference type="EMBL" id="MEB3022674.1"/>
    </source>
</evidence>
<evidence type="ECO:0000256" key="3">
    <source>
        <dbReference type="ARBA" id="ARBA00022512"/>
    </source>
</evidence>
<dbReference type="InterPro" id="IPR036291">
    <property type="entry name" value="NAD(P)-bd_dom_sf"/>
</dbReference>
<evidence type="ECO:0000256" key="5">
    <source>
        <dbReference type="ARBA" id="ARBA00047400"/>
    </source>
</evidence>
<organism evidence="7 8">
    <name type="scientific">[Mycobacterium] crassicus</name>
    <dbReference type="NCBI Taxonomy" id="2872309"/>
    <lineage>
        <taxon>Bacteria</taxon>
        <taxon>Bacillati</taxon>
        <taxon>Actinomycetota</taxon>
        <taxon>Actinomycetes</taxon>
        <taxon>Mycobacteriales</taxon>
        <taxon>Mycobacteriaceae</taxon>
        <taxon>Mycolicibacter</taxon>
    </lineage>
</organism>
<evidence type="ECO:0000256" key="4">
    <source>
        <dbReference type="ARBA" id="ARBA00040781"/>
    </source>
</evidence>
<dbReference type="PANTHER" id="PTHR42879">
    <property type="entry name" value="3-OXOACYL-(ACYL-CARRIER-PROTEIN) REDUCTASE"/>
    <property type="match status" value="1"/>
</dbReference>
<sequence>MTTRVALVTGASGGIGTAIVDRLRRDGLKVVTLDITGDVDVTLDIVNDPFPADVFDHVDICISNAGIVDTIAPAHSMSAEKWHRDIDVNLTGAFRVIQACLPGMRERRYGRVIAVSSLAGKTGVAGKVAYAASKAGLQGAVKTIAIENVGYGITANCVQPGFVETPGLQALPVETQNRLLAAIPVRRFCRPAEVADLIAFLGAESSGYITGQEIAIDGGTGLQTVTIGRDHP</sequence>
<evidence type="ECO:0000256" key="2">
    <source>
        <dbReference type="ARBA" id="ARBA00006484"/>
    </source>
</evidence>
<dbReference type="InterPro" id="IPR002347">
    <property type="entry name" value="SDR_fam"/>
</dbReference>
<gene>
    <name evidence="7" type="ORF">K6T79_16640</name>
</gene>
<dbReference type="PRINTS" id="PR00080">
    <property type="entry name" value="SDRFAMILY"/>
</dbReference>
<proteinExistence type="inferred from homology"/>
<evidence type="ECO:0000256" key="1">
    <source>
        <dbReference type="ARBA" id="ARBA00004191"/>
    </source>
</evidence>
<dbReference type="Proteomes" id="UP001299596">
    <property type="component" value="Unassembled WGS sequence"/>
</dbReference>
<keyword evidence="3" id="KW-0964">Secreted</keyword>
<dbReference type="PANTHER" id="PTHR42879:SF2">
    <property type="entry name" value="3-OXOACYL-[ACYL-CARRIER-PROTEIN] REDUCTASE FABG"/>
    <property type="match status" value="1"/>
</dbReference>
<comment type="caution">
    <text evidence="7">The sequence shown here is derived from an EMBL/GenBank/DDBJ whole genome shotgun (WGS) entry which is preliminary data.</text>
</comment>
<dbReference type="InterPro" id="IPR050259">
    <property type="entry name" value="SDR"/>
</dbReference>
<evidence type="ECO:0000313" key="8">
    <source>
        <dbReference type="Proteomes" id="UP001299596"/>
    </source>
</evidence>
<comment type="catalytic activity">
    <reaction evidence="5">
        <text>a (3R)-hydroxyacyl-[ACP] + NADP(+) = a 3-oxoacyl-[ACP] + NADPH + H(+)</text>
        <dbReference type="Rhea" id="RHEA:17397"/>
        <dbReference type="Rhea" id="RHEA-COMP:9916"/>
        <dbReference type="Rhea" id="RHEA-COMP:9945"/>
        <dbReference type="ChEBI" id="CHEBI:15378"/>
        <dbReference type="ChEBI" id="CHEBI:57783"/>
        <dbReference type="ChEBI" id="CHEBI:58349"/>
        <dbReference type="ChEBI" id="CHEBI:78776"/>
        <dbReference type="ChEBI" id="CHEBI:78827"/>
        <dbReference type="EC" id="1.1.1.100"/>
    </reaction>
    <physiologicalReaction direction="right-to-left" evidence="5">
        <dbReference type="Rhea" id="RHEA:17399"/>
    </physiologicalReaction>
</comment>